<keyword evidence="3" id="KW-1185">Reference proteome</keyword>
<feature type="transmembrane region" description="Helical" evidence="1">
    <location>
        <begin position="28"/>
        <end position="52"/>
    </location>
</feature>
<comment type="caution">
    <text evidence="2">The sequence shown here is derived from an EMBL/GenBank/DDBJ whole genome shotgun (WGS) entry which is preliminary data.</text>
</comment>
<proteinExistence type="predicted"/>
<dbReference type="Proteomes" id="UP000478052">
    <property type="component" value="Unassembled WGS sequence"/>
</dbReference>
<sequence length="112" mass="13489">MNCKQIQLSHLQKRFLKTSISARFSTKYYVICVWMFEITYIICECIFSNMVYIKTKERNRLADETLVRFDFKLSIVEIRLALNYFKYQELTFAVGFPGVLKLYRKYTDSHNL</sequence>
<accession>A0A6G0YD62</accession>
<gene>
    <name evidence="2" type="ORF">FWK35_00009724</name>
</gene>
<keyword evidence="1" id="KW-0812">Transmembrane</keyword>
<evidence type="ECO:0000256" key="1">
    <source>
        <dbReference type="SAM" id="Phobius"/>
    </source>
</evidence>
<evidence type="ECO:0000313" key="3">
    <source>
        <dbReference type="Proteomes" id="UP000478052"/>
    </source>
</evidence>
<protein>
    <submittedName>
        <fullName evidence="2">General transcription factor II-I repeat domain-containing protein 2-like</fullName>
    </submittedName>
</protein>
<keyword evidence="1" id="KW-1133">Transmembrane helix</keyword>
<keyword evidence="1" id="KW-0472">Membrane</keyword>
<organism evidence="2 3">
    <name type="scientific">Aphis craccivora</name>
    <name type="common">Cowpea aphid</name>
    <dbReference type="NCBI Taxonomy" id="307492"/>
    <lineage>
        <taxon>Eukaryota</taxon>
        <taxon>Metazoa</taxon>
        <taxon>Ecdysozoa</taxon>
        <taxon>Arthropoda</taxon>
        <taxon>Hexapoda</taxon>
        <taxon>Insecta</taxon>
        <taxon>Pterygota</taxon>
        <taxon>Neoptera</taxon>
        <taxon>Paraneoptera</taxon>
        <taxon>Hemiptera</taxon>
        <taxon>Sternorrhyncha</taxon>
        <taxon>Aphidomorpha</taxon>
        <taxon>Aphidoidea</taxon>
        <taxon>Aphididae</taxon>
        <taxon>Aphidini</taxon>
        <taxon>Aphis</taxon>
        <taxon>Aphis</taxon>
    </lineage>
</organism>
<dbReference type="AlphaFoldDB" id="A0A6G0YD62"/>
<dbReference type="EMBL" id="VUJU01004712">
    <property type="protein sequence ID" value="KAF0753496.1"/>
    <property type="molecule type" value="Genomic_DNA"/>
</dbReference>
<name>A0A6G0YD62_APHCR</name>
<evidence type="ECO:0000313" key="2">
    <source>
        <dbReference type="EMBL" id="KAF0753496.1"/>
    </source>
</evidence>
<reference evidence="2 3" key="1">
    <citation type="submission" date="2019-08" db="EMBL/GenBank/DDBJ databases">
        <title>Whole genome of Aphis craccivora.</title>
        <authorList>
            <person name="Voronova N.V."/>
            <person name="Shulinski R.S."/>
            <person name="Bandarenka Y.V."/>
            <person name="Zhorov D.G."/>
            <person name="Warner D."/>
        </authorList>
    </citation>
    <scope>NUCLEOTIDE SEQUENCE [LARGE SCALE GENOMIC DNA]</scope>
    <source>
        <strain evidence="2">180601</strain>
        <tissue evidence="2">Whole Body</tissue>
    </source>
</reference>